<dbReference type="SUPFAM" id="SSF58104">
    <property type="entry name" value="Methyl-accepting chemotaxis protein (MCP) signaling domain"/>
    <property type="match status" value="1"/>
</dbReference>
<organism evidence="7 8">
    <name type="scientific">Brevinema andersonii</name>
    <dbReference type="NCBI Taxonomy" id="34097"/>
    <lineage>
        <taxon>Bacteria</taxon>
        <taxon>Pseudomonadati</taxon>
        <taxon>Spirochaetota</taxon>
        <taxon>Spirochaetia</taxon>
        <taxon>Brevinematales</taxon>
        <taxon>Brevinemataceae</taxon>
        <taxon>Brevinema</taxon>
    </lineage>
</organism>
<dbReference type="GO" id="GO:0007165">
    <property type="term" value="P:signal transduction"/>
    <property type="evidence" value="ECO:0007669"/>
    <property type="project" value="UniProtKB-KW"/>
</dbReference>
<evidence type="ECO:0000259" key="6">
    <source>
        <dbReference type="PROSITE" id="PS50111"/>
    </source>
</evidence>
<dbReference type="PANTHER" id="PTHR43531:SF11">
    <property type="entry name" value="METHYL-ACCEPTING CHEMOTAXIS PROTEIN 3"/>
    <property type="match status" value="1"/>
</dbReference>
<dbReference type="Proteomes" id="UP000240042">
    <property type="component" value="Unassembled WGS sequence"/>
</dbReference>
<dbReference type="PROSITE" id="PS50111">
    <property type="entry name" value="CHEMOTAXIS_TRANSDUC_2"/>
    <property type="match status" value="1"/>
</dbReference>
<reference evidence="8" key="1">
    <citation type="submission" date="2016-10" db="EMBL/GenBank/DDBJ databases">
        <authorList>
            <person name="Varghese N."/>
            <person name="Submissions S."/>
        </authorList>
    </citation>
    <scope>NUCLEOTIDE SEQUENCE [LARGE SCALE GENOMIC DNA]</scope>
    <source>
        <strain evidence="8">ATCC 43811</strain>
    </source>
</reference>
<dbReference type="PANTHER" id="PTHR43531">
    <property type="entry name" value="PROTEIN ICFG"/>
    <property type="match status" value="1"/>
</dbReference>
<dbReference type="OrthoDB" id="319733at2"/>
<protein>
    <submittedName>
        <fullName evidence="7">Methyl-accepting chemotaxis protein (MCP) signalling domain-containing protein</fullName>
    </submittedName>
</protein>
<feature type="transmembrane region" description="Helical" evidence="5">
    <location>
        <begin position="20"/>
        <end position="39"/>
    </location>
</feature>
<dbReference type="RefSeq" id="WP_092319734.1">
    <property type="nucleotide sequence ID" value="NZ_FOKY01000017.1"/>
</dbReference>
<evidence type="ECO:0000256" key="5">
    <source>
        <dbReference type="SAM" id="Phobius"/>
    </source>
</evidence>
<dbReference type="InterPro" id="IPR004089">
    <property type="entry name" value="MCPsignal_dom"/>
</dbReference>
<sequence>MDIIKEQEKNFHLKIQEKILKIFNISFILILLFLLTVLLKDNRIMEFQIAISLITMLTVSSIFLYTNRFEIASYISITGMTLAITLIAVFKYDKPMMVYEFSTFMSVTILLSTILAQRRSFCIITGIYTQLFILFFGFVLQQRIPGLHILTDTTASLTSIMLITLLSDQTFLLTGQIVSRAREEEKRNEAQNKNLQKIITLSLESQETSKQLEQQTTTGDEITLSLQEYIQQFSENMHNLDLALKDFVVRNDSITNAAGNIMNVFTKHRQGMEEYKIKVENISETSQEIDFITQTNRSQMSNLIEVTQQGEERMHHSISAVEKVAENSKNMLDIISLIMEVAERTNVLALNAAVEASRAGKAGGGFAIVAKEIKNLSTETTQNADIINRTLRTNIKSIEEAVEIIRHTGRSFVSINTNISDFSTAIDDIVQRVNALTEQNIQMSVDTKDIIVLVDEVQQILEKMLISIEQSNNKVQDLQHTAGNLNSDVKELHNRSHSIRNTNRKIQEIYREYSYSIQRVSEIIKELEIEKKS</sequence>
<feature type="transmembrane region" description="Helical" evidence="5">
    <location>
        <begin position="96"/>
        <end position="114"/>
    </location>
</feature>
<feature type="transmembrane region" description="Helical" evidence="5">
    <location>
        <begin position="121"/>
        <end position="140"/>
    </location>
</feature>
<evidence type="ECO:0000256" key="1">
    <source>
        <dbReference type="ARBA" id="ARBA00022500"/>
    </source>
</evidence>
<dbReference type="AlphaFoldDB" id="A0A1I1EWQ5"/>
<evidence type="ECO:0000256" key="2">
    <source>
        <dbReference type="ARBA" id="ARBA00029447"/>
    </source>
</evidence>
<dbReference type="InterPro" id="IPR051310">
    <property type="entry name" value="MCP_chemotaxis"/>
</dbReference>
<dbReference type="InterPro" id="IPR004090">
    <property type="entry name" value="Chemotax_Me-accpt_rcpt"/>
</dbReference>
<dbReference type="SMART" id="SM00283">
    <property type="entry name" value="MA"/>
    <property type="match status" value="1"/>
</dbReference>
<keyword evidence="4" id="KW-0175">Coiled coil</keyword>
<gene>
    <name evidence="7" type="ORF">SAMN02745150_01240</name>
</gene>
<keyword evidence="1" id="KW-0145">Chemotaxis</keyword>
<comment type="similarity">
    <text evidence="2">Belongs to the methyl-accepting chemotaxis (MCP) protein family.</text>
</comment>
<keyword evidence="5" id="KW-0812">Transmembrane</keyword>
<dbReference type="STRING" id="34097.SAMN02745150_01240"/>
<keyword evidence="5" id="KW-1133">Transmembrane helix</keyword>
<evidence type="ECO:0000256" key="3">
    <source>
        <dbReference type="PROSITE-ProRule" id="PRU00284"/>
    </source>
</evidence>
<dbReference type="PRINTS" id="PR00260">
    <property type="entry name" value="CHEMTRNSDUCR"/>
</dbReference>
<evidence type="ECO:0000256" key="4">
    <source>
        <dbReference type="SAM" id="Coils"/>
    </source>
</evidence>
<dbReference type="Pfam" id="PF00015">
    <property type="entry name" value="MCPsignal"/>
    <property type="match status" value="1"/>
</dbReference>
<keyword evidence="5" id="KW-0472">Membrane</keyword>
<name>A0A1I1EWQ5_BREAD</name>
<dbReference type="Gene3D" id="1.10.287.950">
    <property type="entry name" value="Methyl-accepting chemotaxis protein"/>
    <property type="match status" value="1"/>
</dbReference>
<evidence type="ECO:0000313" key="8">
    <source>
        <dbReference type="Proteomes" id="UP000240042"/>
    </source>
</evidence>
<keyword evidence="8" id="KW-1185">Reference proteome</keyword>
<evidence type="ECO:0000313" key="7">
    <source>
        <dbReference type="EMBL" id="SFB89928.1"/>
    </source>
</evidence>
<feature type="coiled-coil region" evidence="4">
    <location>
        <begin position="461"/>
        <end position="495"/>
    </location>
</feature>
<feature type="domain" description="Methyl-accepting transducer" evidence="6">
    <location>
        <begin position="243"/>
        <end position="479"/>
    </location>
</feature>
<dbReference type="GO" id="GO:0006935">
    <property type="term" value="P:chemotaxis"/>
    <property type="evidence" value="ECO:0007669"/>
    <property type="project" value="UniProtKB-KW"/>
</dbReference>
<dbReference type="GO" id="GO:0005886">
    <property type="term" value="C:plasma membrane"/>
    <property type="evidence" value="ECO:0007669"/>
    <property type="project" value="TreeGrafter"/>
</dbReference>
<dbReference type="GO" id="GO:0004888">
    <property type="term" value="F:transmembrane signaling receptor activity"/>
    <property type="evidence" value="ECO:0007669"/>
    <property type="project" value="InterPro"/>
</dbReference>
<feature type="transmembrane region" description="Helical" evidence="5">
    <location>
        <begin position="71"/>
        <end position="90"/>
    </location>
</feature>
<dbReference type="EMBL" id="FOKY01000017">
    <property type="protein sequence ID" value="SFB89928.1"/>
    <property type="molecule type" value="Genomic_DNA"/>
</dbReference>
<feature type="transmembrane region" description="Helical" evidence="5">
    <location>
        <begin position="45"/>
        <end position="64"/>
    </location>
</feature>
<keyword evidence="3" id="KW-0807">Transducer</keyword>
<accession>A0A1I1EWQ5</accession>
<proteinExistence type="inferred from homology"/>